<dbReference type="VEuPathDB" id="FungiDB:PITG_01828"/>
<dbReference type="AlphaFoldDB" id="D0MU69"/>
<dbReference type="Proteomes" id="UP000006643">
    <property type="component" value="Unassembled WGS sequence"/>
</dbReference>
<dbReference type="HOGENOM" id="CLU_1211828_0_0_1"/>
<dbReference type="InParanoid" id="D0MU69"/>
<name>D0MU69_PHYIT</name>
<evidence type="ECO:0000313" key="2">
    <source>
        <dbReference type="EMBL" id="EEY61516.1"/>
    </source>
</evidence>
<feature type="region of interest" description="Disordered" evidence="1">
    <location>
        <begin position="108"/>
        <end position="132"/>
    </location>
</feature>
<evidence type="ECO:0000256" key="1">
    <source>
        <dbReference type="SAM" id="MobiDB-lite"/>
    </source>
</evidence>
<sequence>MYEGLSGSLLLKAGSCNPARNTGSSFVGKRRRRQFTGPAVNVSGRGSRDKKSHGTVQSVPTAAVDTERRAAARAQLRIGSARRKWLEYEQSGASVAERVFRPRTCRSLRAQPEKRENESSVKRAELPGILEQSRKAQSDAADTGFDVCVTASVAPKRVCAGRTRPGGLRAASTVFIAYEPRNPGSSPTDGGSERFARLRAVLTRKQHRETGWVRSTTMATSPYGLLAAM</sequence>
<organism evidence="2 3">
    <name type="scientific">Phytophthora infestans (strain T30-4)</name>
    <name type="common">Potato late blight agent</name>
    <dbReference type="NCBI Taxonomy" id="403677"/>
    <lineage>
        <taxon>Eukaryota</taxon>
        <taxon>Sar</taxon>
        <taxon>Stramenopiles</taxon>
        <taxon>Oomycota</taxon>
        <taxon>Peronosporomycetes</taxon>
        <taxon>Peronosporales</taxon>
        <taxon>Peronosporaceae</taxon>
        <taxon>Phytophthora</taxon>
    </lineage>
</organism>
<accession>D0MU69</accession>
<proteinExistence type="predicted"/>
<protein>
    <submittedName>
        <fullName evidence="2">Uncharacterized protein</fullName>
    </submittedName>
</protein>
<reference evidence="3" key="1">
    <citation type="journal article" date="2009" name="Nature">
        <title>Genome sequence and analysis of the Irish potato famine pathogen Phytophthora infestans.</title>
        <authorList>
            <consortium name="The Broad Institute Genome Sequencing Platform"/>
            <person name="Haas B.J."/>
            <person name="Kamoun S."/>
            <person name="Zody M.C."/>
            <person name="Jiang R.H."/>
            <person name="Handsaker R.E."/>
            <person name="Cano L.M."/>
            <person name="Grabherr M."/>
            <person name="Kodira C.D."/>
            <person name="Raffaele S."/>
            <person name="Torto-Alalibo T."/>
            <person name="Bozkurt T.O."/>
            <person name="Ah-Fong A.M."/>
            <person name="Alvarado L."/>
            <person name="Anderson V.L."/>
            <person name="Armstrong M.R."/>
            <person name="Avrova A."/>
            <person name="Baxter L."/>
            <person name="Beynon J."/>
            <person name="Boevink P.C."/>
            <person name="Bollmann S.R."/>
            <person name="Bos J.I."/>
            <person name="Bulone V."/>
            <person name="Cai G."/>
            <person name="Cakir C."/>
            <person name="Carrington J.C."/>
            <person name="Chawner M."/>
            <person name="Conti L."/>
            <person name="Costanzo S."/>
            <person name="Ewan R."/>
            <person name="Fahlgren N."/>
            <person name="Fischbach M.A."/>
            <person name="Fugelstad J."/>
            <person name="Gilroy E.M."/>
            <person name="Gnerre S."/>
            <person name="Green P.J."/>
            <person name="Grenville-Briggs L.J."/>
            <person name="Griffith J."/>
            <person name="Grunwald N.J."/>
            <person name="Horn K."/>
            <person name="Horner N.R."/>
            <person name="Hu C.H."/>
            <person name="Huitema E."/>
            <person name="Jeong D.H."/>
            <person name="Jones A.M."/>
            <person name="Jones J.D."/>
            <person name="Jones R.W."/>
            <person name="Karlsson E.K."/>
            <person name="Kunjeti S.G."/>
            <person name="Lamour K."/>
            <person name="Liu Z."/>
            <person name="Ma L."/>
            <person name="Maclean D."/>
            <person name="Chibucos M.C."/>
            <person name="McDonald H."/>
            <person name="McWalters J."/>
            <person name="Meijer H.J."/>
            <person name="Morgan W."/>
            <person name="Morris P.F."/>
            <person name="Munro C.A."/>
            <person name="O'Neill K."/>
            <person name="Ospina-Giraldo M."/>
            <person name="Pinzon A."/>
            <person name="Pritchard L."/>
            <person name="Ramsahoye B."/>
            <person name="Ren Q."/>
            <person name="Restrepo S."/>
            <person name="Roy S."/>
            <person name="Sadanandom A."/>
            <person name="Savidor A."/>
            <person name="Schornack S."/>
            <person name="Schwartz D.C."/>
            <person name="Schumann U.D."/>
            <person name="Schwessinger B."/>
            <person name="Seyer L."/>
            <person name="Sharpe T."/>
            <person name="Silvar C."/>
            <person name="Song J."/>
            <person name="Studholme D.J."/>
            <person name="Sykes S."/>
            <person name="Thines M."/>
            <person name="van de Vondervoort P.J."/>
            <person name="Phuntumart V."/>
            <person name="Wawra S."/>
            <person name="Weide R."/>
            <person name="Win J."/>
            <person name="Young C."/>
            <person name="Zhou S."/>
            <person name="Fry W."/>
            <person name="Meyers B.C."/>
            <person name="van West P."/>
            <person name="Ristaino J."/>
            <person name="Govers F."/>
            <person name="Birch P.R."/>
            <person name="Whisson S.C."/>
            <person name="Judelson H.S."/>
            <person name="Nusbaum C."/>
        </authorList>
    </citation>
    <scope>NUCLEOTIDE SEQUENCE [LARGE SCALE GENOMIC DNA]</scope>
    <source>
        <strain evidence="3">T30-4</strain>
    </source>
</reference>
<gene>
    <name evidence="2" type="ORF">PITG_01828</name>
</gene>
<dbReference type="GeneID" id="9469300"/>
<keyword evidence="3" id="KW-1185">Reference proteome</keyword>
<dbReference type="RefSeq" id="XP_002908433.1">
    <property type="nucleotide sequence ID" value="XM_002908387.1"/>
</dbReference>
<dbReference type="EMBL" id="DS028119">
    <property type="protein sequence ID" value="EEY61516.1"/>
    <property type="molecule type" value="Genomic_DNA"/>
</dbReference>
<feature type="region of interest" description="Disordered" evidence="1">
    <location>
        <begin position="19"/>
        <end position="61"/>
    </location>
</feature>
<feature type="compositionally biased region" description="Basic and acidic residues" evidence="1">
    <location>
        <begin position="111"/>
        <end position="125"/>
    </location>
</feature>
<dbReference type="KEGG" id="pif:PITG_01828"/>
<evidence type="ECO:0000313" key="3">
    <source>
        <dbReference type="Proteomes" id="UP000006643"/>
    </source>
</evidence>